<dbReference type="AlphaFoldDB" id="A0A8J2UBB0"/>
<organism evidence="3 4">
    <name type="scientific">Puia dinghuensis</name>
    <dbReference type="NCBI Taxonomy" id="1792502"/>
    <lineage>
        <taxon>Bacteria</taxon>
        <taxon>Pseudomonadati</taxon>
        <taxon>Bacteroidota</taxon>
        <taxon>Chitinophagia</taxon>
        <taxon>Chitinophagales</taxon>
        <taxon>Chitinophagaceae</taxon>
        <taxon>Puia</taxon>
    </lineage>
</organism>
<feature type="domain" description="Conjugative transposon TraM C-terminal" evidence="2">
    <location>
        <begin position="272"/>
        <end position="417"/>
    </location>
</feature>
<feature type="compositionally biased region" description="Polar residues" evidence="1">
    <location>
        <begin position="235"/>
        <end position="252"/>
    </location>
</feature>
<feature type="compositionally biased region" description="Basic and acidic residues" evidence="1">
    <location>
        <begin position="78"/>
        <end position="91"/>
    </location>
</feature>
<reference evidence="3" key="1">
    <citation type="journal article" date="2014" name="Int. J. Syst. Evol. Microbiol.">
        <title>Complete genome sequence of Corynebacterium casei LMG S-19264T (=DSM 44701T), isolated from a smear-ripened cheese.</title>
        <authorList>
            <consortium name="US DOE Joint Genome Institute (JGI-PGF)"/>
            <person name="Walter F."/>
            <person name="Albersmeier A."/>
            <person name="Kalinowski J."/>
            <person name="Ruckert C."/>
        </authorList>
    </citation>
    <scope>NUCLEOTIDE SEQUENCE</scope>
    <source>
        <strain evidence="3">CGMCC 1.15448</strain>
    </source>
</reference>
<comment type="caution">
    <text evidence="3">The sequence shown here is derived from an EMBL/GenBank/DDBJ whole genome shotgun (WGS) entry which is preliminary data.</text>
</comment>
<feature type="compositionally biased region" description="Low complexity" evidence="1">
    <location>
        <begin position="257"/>
        <end position="270"/>
    </location>
</feature>
<feature type="compositionally biased region" description="Polar residues" evidence="1">
    <location>
        <begin position="93"/>
        <end position="105"/>
    </location>
</feature>
<evidence type="ECO:0000256" key="1">
    <source>
        <dbReference type="SAM" id="MobiDB-lite"/>
    </source>
</evidence>
<dbReference type="Pfam" id="PF12508">
    <property type="entry name" value="Transposon_TraM"/>
    <property type="match status" value="1"/>
</dbReference>
<feature type="region of interest" description="Disordered" evidence="1">
    <location>
        <begin position="78"/>
        <end position="110"/>
    </location>
</feature>
<evidence type="ECO:0000259" key="2">
    <source>
        <dbReference type="Pfam" id="PF12508"/>
    </source>
</evidence>
<proteinExistence type="predicted"/>
<feature type="region of interest" description="Disordered" evidence="1">
    <location>
        <begin position="234"/>
        <end position="270"/>
    </location>
</feature>
<dbReference type="NCBIfam" id="TIGR03779">
    <property type="entry name" value="Bac_Flav_CT_M"/>
    <property type="match status" value="1"/>
</dbReference>
<dbReference type="EMBL" id="BMJC01000001">
    <property type="protein sequence ID" value="GGA92915.1"/>
    <property type="molecule type" value="Genomic_DNA"/>
</dbReference>
<sequence>MPQSSPIPKKKRMLVAAGLFLVPVAIVSAIIVLLLHPHKTQVSKLTPGSAFNTELPSPNVPTGEKNKLEIYMKAEQDSIKQNQERAKDPYSKDQASTATPTQSPVKTPGFLQPQVISNRAPAGLPATPEENERKVNDRLQRIYSAIGSPGAADAERKSPYALPSYPTTDQSPQIAKLERLMQVIQHADTATSPQLAQVKQILDQIKDLQDPNRLHPPAIPAATSTRPMAVEVSPTAPTDSMAQPAATENQNGFFGLSDGPDSSAASTSSPAIQAVVHTDQLIQTGSTVKLRLLQPIYVGGQKIPANTFIYGPASITGERVSIELTNAIYDGRIYPISLKVYDGVDGLEGLYVPGMITRDIVKQNMSQGVSGVSIGTLDPSLGAQAAAAGIQTARNLLSRKISIVKATLKADHLAILKPNGPLR</sequence>
<dbReference type="Proteomes" id="UP000607559">
    <property type="component" value="Unassembled WGS sequence"/>
</dbReference>
<gene>
    <name evidence="3" type="ORF">GCM10011511_15400</name>
</gene>
<keyword evidence="4" id="KW-1185">Reference proteome</keyword>
<evidence type="ECO:0000313" key="3">
    <source>
        <dbReference type="EMBL" id="GGA92915.1"/>
    </source>
</evidence>
<name>A0A8J2UBB0_9BACT</name>
<evidence type="ECO:0000313" key="4">
    <source>
        <dbReference type="Proteomes" id="UP000607559"/>
    </source>
</evidence>
<accession>A0A8J2UBB0</accession>
<protein>
    <submittedName>
        <fullName evidence="3">Conjugative transposon protein TraM</fullName>
    </submittedName>
</protein>
<dbReference type="InterPro" id="IPR022187">
    <property type="entry name" value="Conjug_transposon_TraM"/>
</dbReference>
<reference evidence="3" key="2">
    <citation type="submission" date="2020-09" db="EMBL/GenBank/DDBJ databases">
        <authorList>
            <person name="Sun Q."/>
            <person name="Zhou Y."/>
        </authorList>
    </citation>
    <scope>NUCLEOTIDE SEQUENCE</scope>
    <source>
        <strain evidence="3">CGMCC 1.15448</strain>
    </source>
</reference>
<feature type="region of interest" description="Disordered" evidence="1">
    <location>
        <begin position="146"/>
        <end position="169"/>
    </location>
</feature>
<dbReference type="InterPro" id="IPR055407">
    <property type="entry name" value="TraM_C"/>
</dbReference>